<dbReference type="InterPro" id="IPR035959">
    <property type="entry name" value="RutC-like_sf"/>
</dbReference>
<sequence length="127" mass="12751">MKIRTLALPAAVVLILGTNTAAATPTWSPRPQEIKPFLPAGTTNPAIADGVALGKQVATYTASGLGPAAANPAAPADSPERYVDFPGGTLPPGVTITEAQALNVLKRIKANLAAAGLGLADVVSMRA</sequence>
<evidence type="ECO:0000256" key="1">
    <source>
        <dbReference type="SAM" id="SignalP"/>
    </source>
</evidence>
<proteinExistence type="predicted"/>
<feature type="signal peptide" evidence="1">
    <location>
        <begin position="1"/>
        <end position="23"/>
    </location>
</feature>
<name>A0ABV8GU04_9ACTN</name>
<reference evidence="3" key="1">
    <citation type="journal article" date="2019" name="Int. J. Syst. Evol. Microbiol.">
        <title>The Global Catalogue of Microorganisms (GCM) 10K type strain sequencing project: providing services to taxonomists for standard genome sequencing and annotation.</title>
        <authorList>
            <consortium name="The Broad Institute Genomics Platform"/>
            <consortium name="The Broad Institute Genome Sequencing Center for Infectious Disease"/>
            <person name="Wu L."/>
            <person name="Ma J."/>
        </authorList>
    </citation>
    <scope>NUCLEOTIDE SEQUENCE [LARGE SCALE GENOMIC DNA]</scope>
    <source>
        <strain evidence="3">TBRC 1276</strain>
    </source>
</reference>
<feature type="chain" id="PRO_5046516712" evidence="1">
    <location>
        <begin position="24"/>
        <end position="127"/>
    </location>
</feature>
<dbReference type="SUPFAM" id="SSF55298">
    <property type="entry name" value="YjgF-like"/>
    <property type="match status" value="1"/>
</dbReference>
<comment type="caution">
    <text evidence="2">The sequence shown here is derived from an EMBL/GenBank/DDBJ whole genome shotgun (WGS) entry which is preliminary data.</text>
</comment>
<organism evidence="2 3">
    <name type="scientific">Nonomuraea purpurea</name>
    <dbReference type="NCBI Taxonomy" id="1849276"/>
    <lineage>
        <taxon>Bacteria</taxon>
        <taxon>Bacillati</taxon>
        <taxon>Actinomycetota</taxon>
        <taxon>Actinomycetes</taxon>
        <taxon>Streptosporangiales</taxon>
        <taxon>Streptosporangiaceae</taxon>
        <taxon>Nonomuraea</taxon>
    </lineage>
</organism>
<dbReference type="Gene3D" id="3.30.1330.40">
    <property type="entry name" value="RutC-like"/>
    <property type="match status" value="1"/>
</dbReference>
<keyword evidence="3" id="KW-1185">Reference proteome</keyword>
<accession>A0ABV8GU04</accession>
<evidence type="ECO:0000313" key="2">
    <source>
        <dbReference type="EMBL" id="MFC4015719.1"/>
    </source>
</evidence>
<dbReference type="RefSeq" id="WP_379535526.1">
    <property type="nucleotide sequence ID" value="NZ_JBHSBI010000049.1"/>
</dbReference>
<evidence type="ECO:0000313" key="3">
    <source>
        <dbReference type="Proteomes" id="UP001595851"/>
    </source>
</evidence>
<dbReference type="EMBL" id="JBHSBI010000049">
    <property type="protein sequence ID" value="MFC4015719.1"/>
    <property type="molecule type" value="Genomic_DNA"/>
</dbReference>
<dbReference type="Proteomes" id="UP001595851">
    <property type="component" value="Unassembled WGS sequence"/>
</dbReference>
<gene>
    <name evidence="2" type="ORF">ACFOY2_51505</name>
</gene>
<keyword evidence="1" id="KW-0732">Signal</keyword>
<protein>
    <submittedName>
        <fullName evidence="2">Uncharacterized protein</fullName>
    </submittedName>
</protein>